<feature type="transmembrane region" description="Helical" evidence="5">
    <location>
        <begin position="58"/>
        <end position="78"/>
    </location>
</feature>
<comment type="subcellular location">
    <subcellularLocation>
        <location evidence="1">Membrane</location>
        <topology evidence="1">Multi-pass membrane protein</topology>
    </subcellularLocation>
</comment>
<proteinExistence type="predicted"/>
<evidence type="ECO:0000256" key="1">
    <source>
        <dbReference type="ARBA" id="ARBA00004141"/>
    </source>
</evidence>
<dbReference type="Gene3D" id="1.20.1280.290">
    <property type="match status" value="1"/>
</dbReference>
<keyword evidence="2 5" id="KW-0812">Transmembrane</keyword>
<dbReference type="Proteomes" id="UP000009374">
    <property type="component" value="Unassembled WGS sequence"/>
</dbReference>
<dbReference type="InterPro" id="IPR047662">
    <property type="entry name" value="SemiSWEET"/>
</dbReference>
<evidence type="ECO:0000256" key="2">
    <source>
        <dbReference type="ARBA" id="ARBA00022692"/>
    </source>
</evidence>
<evidence type="ECO:0000256" key="4">
    <source>
        <dbReference type="ARBA" id="ARBA00023136"/>
    </source>
</evidence>
<evidence type="ECO:0000313" key="6">
    <source>
        <dbReference type="EMBL" id="EES51697.1"/>
    </source>
</evidence>
<evidence type="ECO:0000256" key="5">
    <source>
        <dbReference type="SAM" id="Phobius"/>
    </source>
</evidence>
<name>C6I0P2_9BACT</name>
<keyword evidence="4 5" id="KW-0472">Membrane</keyword>
<reference evidence="6 7" key="1">
    <citation type="journal article" date="2009" name="Appl. Environ. Microbiol.">
        <title>Community genomic and proteomic analyses of chemoautotrophic iron-oxidizing "Leptospirillum rubarum" (Group II) and "Leptospirillum ferrodiazotrophum" (Group III) bacteria in acid mine drainage biofilms.</title>
        <authorList>
            <person name="Goltsman D.S."/>
            <person name="Denef V.J."/>
            <person name="Singer S.W."/>
            <person name="VerBerkmoes N.C."/>
            <person name="Lefsrud M."/>
            <person name="Mueller R.S."/>
            <person name="Dick G.J."/>
            <person name="Sun C.L."/>
            <person name="Wheeler K.E."/>
            <person name="Zemla A."/>
            <person name="Baker B.J."/>
            <person name="Hauser L."/>
            <person name="Land M."/>
            <person name="Shah M.B."/>
            <person name="Thelen M.P."/>
            <person name="Hettich R.L."/>
            <person name="Banfield J.F."/>
        </authorList>
    </citation>
    <scope>NUCLEOTIDE SEQUENCE [LARGE SCALE GENOMIC DNA]</scope>
</reference>
<keyword evidence="3 5" id="KW-1133">Transmembrane helix</keyword>
<feature type="transmembrane region" description="Helical" evidence="5">
    <location>
        <begin position="35"/>
        <end position="52"/>
    </location>
</feature>
<protein>
    <recommendedName>
        <fullName evidence="8">MtN3 and saliva related transmembrane protein</fullName>
    </recommendedName>
</protein>
<organism evidence="6 7">
    <name type="scientific">Leptospirillum ferrodiazotrophum</name>
    <dbReference type="NCBI Taxonomy" id="412449"/>
    <lineage>
        <taxon>Bacteria</taxon>
        <taxon>Pseudomonadati</taxon>
        <taxon>Nitrospirota</taxon>
        <taxon>Nitrospiria</taxon>
        <taxon>Nitrospirales</taxon>
        <taxon>Nitrospiraceae</taxon>
        <taxon>Leptospirillum</taxon>
    </lineage>
</organism>
<sequence length="83" mass="9673">MRDEWYGYLGGTMTTMAFLPQVVKTLRSRDTRSLSFGMYLLFTSGVFLWLLYGIKLHALPMILANGITLLLSLVLLWAKWRWK</sequence>
<dbReference type="InterPro" id="IPR006603">
    <property type="entry name" value="PQ-loop_rpt"/>
</dbReference>
<keyword evidence="7" id="KW-1185">Reference proteome</keyword>
<dbReference type="AlphaFoldDB" id="C6I0P2"/>
<dbReference type="GO" id="GO:0016020">
    <property type="term" value="C:membrane"/>
    <property type="evidence" value="ECO:0007669"/>
    <property type="project" value="UniProtKB-SubCell"/>
</dbReference>
<evidence type="ECO:0008006" key="8">
    <source>
        <dbReference type="Google" id="ProtNLM"/>
    </source>
</evidence>
<dbReference type="EMBL" id="GG693887">
    <property type="protein sequence ID" value="EES51697.1"/>
    <property type="molecule type" value="Genomic_DNA"/>
</dbReference>
<accession>C6I0P2</accession>
<dbReference type="Pfam" id="PF04193">
    <property type="entry name" value="PQ-loop"/>
    <property type="match status" value="1"/>
</dbReference>
<evidence type="ECO:0000256" key="3">
    <source>
        <dbReference type="ARBA" id="ARBA00022989"/>
    </source>
</evidence>
<gene>
    <name evidence="6" type="ORF">UBAL3_95680133</name>
</gene>
<dbReference type="NCBIfam" id="NF037968">
    <property type="entry name" value="SemiSWEET_2"/>
    <property type="match status" value="1"/>
</dbReference>
<evidence type="ECO:0000313" key="7">
    <source>
        <dbReference type="Proteomes" id="UP000009374"/>
    </source>
</evidence>
<dbReference type="GO" id="GO:0051119">
    <property type="term" value="F:sugar transmembrane transporter activity"/>
    <property type="evidence" value="ECO:0007669"/>
    <property type="project" value="InterPro"/>
</dbReference>